<dbReference type="PRINTS" id="PR01840">
    <property type="entry name" value="TATCFAMILY"/>
</dbReference>
<dbReference type="InterPro" id="IPR002033">
    <property type="entry name" value="TatC"/>
</dbReference>
<dbReference type="GO" id="GO:0033281">
    <property type="term" value="C:TAT protein transport complex"/>
    <property type="evidence" value="ECO:0007669"/>
    <property type="project" value="UniProtKB-UniRule"/>
</dbReference>
<keyword evidence="5" id="KW-1003">Cell membrane</keyword>
<dbReference type="AlphaFoldDB" id="A0A1G9N4E2"/>
<feature type="transmembrane region" description="Helical" evidence="5">
    <location>
        <begin position="74"/>
        <end position="95"/>
    </location>
</feature>
<comment type="subcellular location">
    <subcellularLocation>
        <location evidence="5">Cell membrane</location>
        <topology evidence="5">Multi-pass membrane protein</topology>
    </subcellularLocation>
    <subcellularLocation>
        <location evidence="1">Membrane</location>
        <topology evidence="1">Multi-pass membrane protein</topology>
    </subcellularLocation>
</comment>
<protein>
    <recommendedName>
        <fullName evidence="5">Sec-independent protein translocase protein TatC</fullName>
    </recommendedName>
</protein>
<proteinExistence type="inferred from homology"/>
<organism evidence="6 7">
    <name type="scientific">Dendrosporobacter quercicolus</name>
    <dbReference type="NCBI Taxonomy" id="146817"/>
    <lineage>
        <taxon>Bacteria</taxon>
        <taxon>Bacillati</taxon>
        <taxon>Bacillota</taxon>
        <taxon>Negativicutes</taxon>
        <taxon>Selenomonadales</taxon>
        <taxon>Sporomusaceae</taxon>
        <taxon>Dendrosporobacter</taxon>
    </lineage>
</organism>
<feature type="transmembrane region" description="Helical" evidence="5">
    <location>
        <begin position="33"/>
        <end position="51"/>
    </location>
</feature>
<name>A0A1G9N4E2_9FIRM</name>
<dbReference type="STRING" id="146817.SAMN04488502_101892"/>
<dbReference type="EMBL" id="FNHB01000001">
    <property type="protein sequence ID" value="SDL81389.1"/>
    <property type="molecule type" value="Genomic_DNA"/>
</dbReference>
<evidence type="ECO:0000256" key="5">
    <source>
        <dbReference type="HAMAP-Rule" id="MF_00902"/>
    </source>
</evidence>
<dbReference type="PANTHER" id="PTHR30371">
    <property type="entry name" value="SEC-INDEPENDENT PROTEIN TRANSLOCASE PROTEIN TATC"/>
    <property type="match status" value="1"/>
</dbReference>
<keyword evidence="2 5" id="KW-0812">Transmembrane</keyword>
<feature type="transmembrane region" description="Helical" evidence="5">
    <location>
        <begin position="115"/>
        <end position="140"/>
    </location>
</feature>
<dbReference type="HAMAP" id="MF_00902">
    <property type="entry name" value="TatC"/>
    <property type="match status" value="1"/>
</dbReference>
<dbReference type="NCBIfam" id="TIGR00945">
    <property type="entry name" value="tatC"/>
    <property type="match status" value="1"/>
</dbReference>
<sequence>MPDKTAHHHIQAEQSDTGEMSFIGHLEELRRRLIICLIAVGISSAVSYFYAQELVHFITAPAGKLYYMNPAEAFFTYLKVSFFAGFLVSLPVILYQIWSFIVPALTANERTVVNLLVPVSVVLFFIGLAFSYYLVLPAGIKFFMGFATEDLQPMFSLGQYLSFVISFLAPFGFIFELPLFILVLAKFGFVSSGFLILKRKIVLVLAFVIGAVISPTPDVFSQTMVAVPVILLYELSVFIVKYILRK</sequence>
<dbReference type="OrthoDB" id="9777044at2"/>
<dbReference type="PANTHER" id="PTHR30371:SF0">
    <property type="entry name" value="SEC-INDEPENDENT PROTEIN TRANSLOCASE PROTEIN TATC, CHLOROPLASTIC-RELATED"/>
    <property type="match status" value="1"/>
</dbReference>
<evidence type="ECO:0000256" key="3">
    <source>
        <dbReference type="ARBA" id="ARBA00022989"/>
    </source>
</evidence>
<evidence type="ECO:0000256" key="1">
    <source>
        <dbReference type="ARBA" id="ARBA00004141"/>
    </source>
</evidence>
<gene>
    <name evidence="5" type="primary">tatC</name>
    <name evidence="6" type="ORF">SAMN04488502_101892</name>
</gene>
<keyword evidence="4 5" id="KW-0472">Membrane</keyword>
<dbReference type="GO" id="GO:0065002">
    <property type="term" value="P:intracellular protein transmembrane transport"/>
    <property type="evidence" value="ECO:0007669"/>
    <property type="project" value="TreeGrafter"/>
</dbReference>
<reference evidence="6 7" key="1">
    <citation type="submission" date="2016-10" db="EMBL/GenBank/DDBJ databases">
        <authorList>
            <person name="de Groot N.N."/>
        </authorList>
    </citation>
    <scope>NUCLEOTIDE SEQUENCE [LARGE SCALE GENOMIC DNA]</scope>
    <source>
        <strain evidence="6 7">DSM 1736</strain>
    </source>
</reference>
<dbReference type="GO" id="GO:0043953">
    <property type="term" value="P:protein transport by the Tat complex"/>
    <property type="evidence" value="ECO:0007669"/>
    <property type="project" value="UniProtKB-UniRule"/>
</dbReference>
<keyword evidence="5" id="KW-0811">Translocation</keyword>
<keyword evidence="5" id="KW-0813">Transport</keyword>
<evidence type="ECO:0000313" key="7">
    <source>
        <dbReference type="Proteomes" id="UP000214880"/>
    </source>
</evidence>
<accession>A0A1G9N4E2</accession>
<evidence type="ECO:0000313" key="6">
    <source>
        <dbReference type="EMBL" id="SDL81389.1"/>
    </source>
</evidence>
<keyword evidence="7" id="KW-1185">Reference proteome</keyword>
<comment type="similarity">
    <text evidence="5">Belongs to the TatC family.</text>
</comment>
<comment type="function">
    <text evidence="5">Part of the twin-arginine translocation (Tat) system that transports large folded proteins containing a characteristic twin-arginine motif in their signal peptide across membranes.</text>
</comment>
<evidence type="ECO:0000256" key="2">
    <source>
        <dbReference type="ARBA" id="ARBA00022692"/>
    </source>
</evidence>
<keyword evidence="5" id="KW-0653">Protein transport</keyword>
<feature type="transmembrane region" description="Helical" evidence="5">
    <location>
        <begin position="160"/>
        <end position="189"/>
    </location>
</feature>
<dbReference type="Pfam" id="PF00902">
    <property type="entry name" value="TatC"/>
    <property type="match status" value="1"/>
</dbReference>
<evidence type="ECO:0000256" key="4">
    <source>
        <dbReference type="ARBA" id="ARBA00023136"/>
    </source>
</evidence>
<keyword evidence="3 5" id="KW-1133">Transmembrane helix</keyword>
<dbReference type="Proteomes" id="UP000214880">
    <property type="component" value="Unassembled WGS sequence"/>
</dbReference>
<comment type="subunit">
    <text evidence="5">Forms a complex with TatA.</text>
</comment>
<feature type="transmembrane region" description="Helical" evidence="5">
    <location>
        <begin position="223"/>
        <end position="244"/>
    </location>
</feature>
<dbReference type="RefSeq" id="WP_092068791.1">
    <property type="nucleotide sequence ID" value="NZ_FNHB01000001.1"/>
</dbReference>
<dbReference type="GO" id="GO:0009977">
    <property type="term" value="F:proton motive force dependent protein transmembrane transporter activity"/>
    <property type="evidence" value="ECO:0007669"/>
    <property type="project" value="TreeGrafter"/>
</dbReference>
<feature type="transmembrane region" description="Helical" evidence="5">
    <location>
        <begin position="201"/>
        <end position="217"/>
    </location>
</feature>